<evidence type="ECO:0000259" key="13">
    <source>
        <dbReference type="Pfam" id="PF02729"/>
    </source>
</evidence>
<comment type="catalytic activity">
    <reaction evidence="9 10">
        <text>carbamoyl phosphate + L-ornithine = L-citrulline + phosphate + H(+)</text>
        <dbReference type="Rhea" id="RHEA:19513"/>
        <dbReference type="ChEBI" id="CHEBI:15378"/>
        <dbReference type="ChEBI" id="CHEBI:43474"/>
        <dbReference type="ChEBI" id="CHEBI:46911"/>
        <dbReference type="ChEBI" id="CHEBI:57743"/>
        <dbReference type="ChEBI" id="CHEBI:58228"/>
        <dbReference type="EC" id="2.1.3.3"/>
    </reaction>
</comment>
<protein>
    <recommendedName>
        <fullName evidence="6 10">Ornithine carbamoyltransferase</fullName>
        <shortName evidence="10">OTCase</shortName>
        <ecNumber evidence="5 10">2.1.3.3</ecNumber>
    </recommendedName>
</protein>
<dbReference type="EMBL" id="VCIW01000014">
    <property type="protein sequence ID" value="TLS50596.1"/>
    <property type="molecule type" value="Genomic_DNA"/>
</dbReference>
<evidence type="ECO:0000313" key="15">
    <source>
        <dbReference type="Proteomes" id="UP000309676"/>
    </source>
</evidence>
<evidence type="ECO:0000256" key="8">
    <source>
        <dbReference type="ARBA" id="ARBA00022679"/>
    </source>
</evidence>
<keyword evidence="8 10" id="KW-0808">Transferase</keyword>
<gene>
    <name evidence="14" type="primary">argF</name>
    <name evidence="14" type="ORF">FE782_19740</name>
</gene>
<evidence type="ECO:0000256" key="7">
    <source>
        <dbReference type="ARBA" id="ARBA00022490"/>
    </source>
</evidence>
<accession>A0A5R9G8A6</accession>
<dbReference type="NCBIfam" id="TIGR00658">
    <property type="entry name" value="orni_carb_tr"/>
    <property type="match status" value="1"/>
</dbReference>
<dbReference type="EC" id="2.1.3.3" evidence="5 10"/>
<dbReference type="InterPro" id="IPR006131">
    <property type="entry name" value="Asp_carbamoyltransf_Asp/Orn-bd"/>
</dbReference>
<feature type="binding site" evidence="10">
    <location>
        <begin position="293"/>
        <end position="294"/>
    </location>
    <ligand>
        <name>carbamoyl phosphate</name>
        <dbReference type="ChEBI" id="CHEBI:58228"/>
    </ligand>
</feature>
<dbReference type="GO" id="GO:0004585">
    <property type="term" value="F:ornithine carbamoyltransferase activity"/>
    <property type="evidence" value="ECO:0007669"/>
    <property type="project" value="UniProtKB-UniRule"/>
</dbReference>
<evidence type="ECO:0000256" key="6">
    <source>
        <dbReference type="ARBA" id="ARBA00016634"/>
    </source>
</evidence>
<evidence type="ECO:0000256" key="1">
    <source>
        <dbReference type="ARBA" id="ARBA00003822"/>
    </source>
</evidence>
<dbReference type="Proteomes" id="UP000309676">
    <property type="component" value="Unassembled WGS sequence"/>
</dbReference>
<dbReference type="GO" id="GO:0042450">
    <property type="term" value="P:L-arginine biosynthetic process via ornithine"/>
    <property type="evidence" value="ECO:0007669"/>
    <property type="project" value="UniProtKB-UniRule"/>
</dbReference>
<evidence type="ECO:0000313" key="14">
    <source>
        <dbReference type="EMBL" id="TLS50596.1"/>
    </source>
</evidence>
<dbReference type="NCBIfam" id="NF001986">
    <property type="entry name" value="PRK00779.1"/>
    <property type="match status" value="1"/>
</dbReference>
<feature type="binding site" evidence="10">
    <location>
        <position position="189"/>
    </location>
    <ligand>
        <name>L-ornithine</name>
        <dbReference type="ChEBI" id="CHEBI:46911"/>
    </ligand>
</feature>
<feature type="binding site" evidence="10">
    <location>
        <position position="321"/>
    </location>
    <ligand>
        <name>carbamoyl phosphate</name>
        <dbReference type="ChEBI" id="CHEBI:58228"/>
    </ligand>
</feature>
<evidence type="ECO:0000256" key="11">
    <source>
        <dbReference type="SAM" id="MobiDB-lite"/>
    </source>
</evidence>
<dbReference type="PROSITE" id="PS00097">
    <property type="entry name" value="CARBAMOYLTRANSFERASE"/>
    <property type="match status" value="1"/>
</dbReference>
<feature type="domain" description="Aspartate/ornithine carbamoyltransferase Asp/Orn-binding" evidence="12">
    <location>
        <begin position="177"/>
        <end position="331"/>
    </location>
</feature>
<dbReference type="InterPro" id="IPR002292">
    <property type="entry name" value="Orn/put_carbamltrans"/>
</dbReference>
<feature type="binding site" evidence="10">
    <location>
        <begin position="80"/>
        <end position="83"/>
    </location>
    <ligand>
        <name>carbamoyl phosphate</name>
        <dbReference type="ChEBI" id="CHEBI:58228"/>
    </ligand>
</feature>
<feature type="domain" description="Aspartate/ornithine carbamoyltransferase carbamoyl-P binding" evidence="13">
    <location>
        <begin position="31"/>
        <end position="171"/>
    </location>
</feature>
<sequence length="334" mass="36385">MVETAVGSSATSANAAGEQHPKTGSNPYRGRDFLALADYSPEEIRYLIDLGVELKRKQKSGETYHPLAGKTLAMIFEKSSTRTRVSFEVGMTQLGGNAIFLSKNDIQLGRGETIADTARTLSRYVDGIMIRTFAHKNVVELARGATVPVINGLTDLSHPCQALTDYMTVLEHKGKLEGLKIAYIGDGNNMVHSLMVGAAKLGLHIAVASPAGYEPDAEVVGITREAAKATGGKYTFHYDPKEAIENADVVYTDVWASMGMEAEQQEREQAFKSFQVNAELTQYAKHDYIFLHCLPAHRGEEVSAEVIDGQHSVVFDQAENRLHAQKAILAALMG</sequence>
<keyword evidence="7 10" id="KW-0963">Cytoplasm</keyword>
<comment type="function">
    <text evidence="1">Reversibly catalyzes the transfer of the carbamoyl group from carbamoyl phosphate (CP) to the N(epsilon) atom of ornithine (ORN) to produce L-citrulline.</text>
</comment>
<dbReference type="HAMAP" id="MF_01109">
    <property type="entry name" value="OTCase"/>
    <property type="match status" value="1"/>
</dbReference>
<evidence type="ECO:0000256" key="2">
    <source>
        <dbReference type="ARBA" id="ARBA00004496"/>
    </source>
</evidence>
<dbReference type="FunFam" id="3.40.50.1370:FF:000008">
    <property type="entry name" value="Ornithine carbamoyltransferase"/>
    <property type="match status" value="1"/>
</dbReference>
<evidence type="ECO:0000256" key="10">
    <source>
        <dbReference type="HAMAP-Rule" id="MF_01109"/>
    </source>
</evidence>
<dbReference type="InterPro" id="IPR006132">
    <property type="entry name" value="Asp/Orn_carbamoyltranf_P-bd"/>
</dbReference>
<dbReference type="Pfam" id="PF00185">
    <property type="entry name" value="OTCace"/>
    <property type="match status" value="1"/>
</dbReference>
<dbReference type="PANTHER" id="PTHR45753:SF3">
    <property type="entry name" value="ORNITHINE TRANSCARBAMYLASE, MITOCHONDRIAL"/>
    <property type="match status" value="1"/>
</dbReference>
<comment type="caution">
    <text evidence="14">The sequence shown here is derived from an EMBL/GenBank/DDBJ whole genome shotgun (WGS) entry which is preliminary data.</text>
</comment>
<dbReference type="FunFam" id="3.40.50.1370:FF:000016">
    <property type="entry name" value="Ornithine carbamoyltransferase"/>
    <property type="match status" value="1"/>
</dbReference>
<dbReference type="PRINTS" id="PR00102">
    <property type="entry name" value="OTCASE"/>
</dbReference>
<name>A0A5R9G8A6_9BACL</name>
<comment type="similarity">
    <text evidence="4 10">Belongs to the aspartate/ornithine carbamoyltransferase superfamily. OTCase family.</text>
</comment>
<proteinExistence type="inferred from homology"/>
<dbReference type="GO" id="GO:0016597">
    <property type="term" value="F:amino acid binding"/>
    <property type="evidence" value="ECO:0007669"/>
    <property type="project" value="InterPro"/>
</dbReference>
<dbReference type="Pfam" id="PF02729">
    <property type="entry name" value="OTCace_N"/>
    <property type="match status" value="1"/>
</dbReference>
<feature type="binding site" evidence="10">
    <location>
        <begin position="257"/>
        <end position="258"/>
    </location>
    <ligand>
        <name>L-ornithine</name>
        <dbReference type="ChEBI" id="CHEBI:46911"/>
    </ligand>
</feature>
<organism evidence="14 15">
    <name type="scientific">Paenibacillus antri</name>
    <dbReference type="NCBI Taxonomy" id="2582848"/>
    <lineage>
        <taxon>Bacteria</taxon>
        <taxon>Bacillati</taxon>
        <taxon>Bacillota</taxon>
        <taxon>Bacilli</taxon>
        <taxon>Bacillales</taxon>
        <taxon>Paenibacillaceae</taxon>
        <taxon>Paenibacillus</taxon>
    </lineage>
</organism>
<dbReference type="SUPFAM" id="SSF53671">
    <property type="entry name" value="Aspartate/ornithine carbamoyltransferase"/>
    <property type="match status" value="1"/>
</dbReference>
<evidence type="ECO:0000256" key="9">
    <source>
        <dbReference type="ARBA" id="ARBA00048772"/>
    </source>
</evidence>
<dbReference type="PANTHER" id="PTHR45753">
    <property type="entry name" value="ORNITHINE CARBAMOYLTRANSFERASE, MITOCHONDRIAL"/>
    <property type="match status" value="1"/>
</dbReference>
<dbReference type="GO" id="GO:0019240">
    <property type="term" value="P:citrulline biosynthetic process"/>
    <property type="evidence" value="ECO:0007669"/>
    <property type="project" value="TreeGrafter"/>
</dbReference>
<comment type="subcellular location">
    <subcellularLocation>
        <location evidence="2 10">Cytoplasm</location>
    </subcellularLocation>
</comment>
<dbReference type="InterPro" id="IPR024904">
    <property type="entry name" value="OTCase_ArgI"/>
</dbReference>
<dbReference type="PRINTS" id="PR00100">
    <property type="entry name" value="AOTCASE"/>
</dbReference>
<feature type="region of interest" description="Disordered" evidence="11">
    <location>
        <begin position="1"/>
        <end position="28"/>
    </location>
</feature>
<reference evidence="14 15" key="1">
    <citation type="submission" date="2019-05" db="EMBL/GenBank/DDBJ databases">
        <authorList>
            <person name="Narsing Rao M.P."/>
            <person name="Li W.J."/>
        </authorList>
    </citation>
    <scope>NUCLEOTIDE SEQUENCE [LARGE SCALE GENOMIC DNA]</scope>
    <source>
        <strain evidence="14 15">SYSU_K30003</strain>
    </source>
</reference>
<dbReference type="OrthoDB" id="9802587at2"/>
<evidence type="ECO:0000256" key="5">
    <source>
        <dbReference type="ARBA" id="ARBA00013007"/>
    </source>
</evidence>
<dbReference type="GO" id="GO:0005737">
    <property type="term" value="C:cytoplasm"/>
    <property type="evidence" value="ECO:0007669"/>
    <property type="project" value="UniProtKB-SubCell"/>
</dbReference>
<feature type="compositionally biased region" description="Polar residues" evidence="11">
    <location>
        <begin position="1"/>
        <end position="14"/>
    </location>
</feature>
<dbReference type="RefSeq" id="WP_138195963.1">
    <property type="nucleotide sequence ID" value="NZ_VCIW01000014.1"/>
</dbReference>
<feature type="binding site" evidence="10">
    <location>
        <position position="253"/>
    </location>
    <ligand>
        <name>L-ornithine</name>
        <dbReference type="ChEBI" id="CHEBI:46911"/>
    </ligand>
</feature>
<feature type="binding site" evidence="10">
    <location>
        <position position="107"/>
    </location>
    <ligand>
        <name>carbamoyl phosphate</name>
        <dbReference type="ChEBI" id="CHEBI:58228"/>
    </ligand>
</feature>
<dbReference type="Gene3D" id="3.40.50.1370">
    <property type="entry name" value="Aspartate/ornithine carbamoyltransferase"/>
    <property type="match status" value="2"/>
</dbReference>
<feature type="binding site" evidence="10">
    <location>
        <begin position="158"/>
        <end position="161"/>
    </location>
    <ligand>
        <name>carbamoyl phosphate</name>
        <dbReference type="ChEBI" id="CHEBI:58228"/>
    </ligand>
</feature>
<dbReference type="InterPro" id="IPR036901">
    <property type="entry name" value="Asp/Orn_carbamoylTrfase_sf"/>
</dbReference>
<dbReference type="AlphaFoldDB" id="A0A5R9G8A6"/>
<feature type="binding site" evidence="10">
    <location>
        <position position="131"/>
    </location>
    <ligand>
        <name>carbamoyl phosphate</name>
        <dbReference type="ChEBI" id="CHEBI:58228"/>
    </ligand>
</feature>
<comment type="pathway">
    <text evidence="3">Amino-acid biosynthesis; L-arginine biosynthesis; L-arginine from L-ornithine and carbamoyl phosphate: step 1/3.</text>
</comment>
<evidence type="ECO:0000256" key="3">
    <source>
        <dbReference type="ARBA" id="ARBA00004975"/>
    </source>
</evidence>
<dbReference type="InterPro" id="IPR006130">
    <property type="entry name" value="Asp/Orn_carbamoylTrfase"/>
</dbReference>
<evidence type="ECO:0000259" key="12">
    <source>
        <dbReference type="Pfam" id="PF00185"/>
    </source>
</evidence>
<keyword evidence="15" id="KW-1185">Reference proteome</keyword>
<evidence type="ECO:0000256" key="4">
    <source>
        <dbReference type="ARBA" id="ARBA00007805"/>
    </source>
</evidence>